<evidence type="ECO:0000313" key="2">
    <source>
        <dbReference type="EMBL" id="MDN7124547.1"/>
    </source>
</evidence>
<feature type="transmembrane region" description="Helical" evidence="1">
    <location>
        <begin position="63"/>
        <end position="80"/>
    </location>
</feature>
<dbReference type="EMBL" id="JAGGJC010000001">
    <property type="protein sequence ID" value="MDN7129162.1"/>
    <property type="molecule type" value="Genomic_DNA"/>
</dbReference>
<evidence type="ECO:0000313" key="4">
    <source>
        <dbReference type="Proteomes" id="UP001169491"/>
    </source>
</evidence>
<name>A0AAW7R0R4_9GAMM</name>
<evidence type="ECO:0000313" key="3">
    <source>
        <dbReference type="EMBL" id="MDN7129162.1"/>
    </source>
</evidence>
<gene>
    <name evidence="2" type="ORF">J6I90_06605</name>
    <name evidence="3" type="ORF">J6I92_04700</name>
</gene>
<comment type="caution">
    <text evidence="2">The sequence shown here is derived from an EMBL/GenBank/DDBJ whole genome shotgun (WGS) entry which is preliminary data.</text>
</comment>
<keyword evidence="1" id="KW-1133">Transmembrane helix</keyword>
<proteinExistence type="predicted"/>
<dbReference type="EMBL" id="JAGGJB010000003">
    <property type="protein sequence ID" value="MDN7124547.1"/>
    <property type="molecule type" value="Genomic_DNA"/>
</dbReference>
<dbReference type="Proteomes" id="UP001169492">
    <property type="component" value="Unassembled WGS sequence"/>
</dbReference>
<sequence>MKPGVHMNIPNLVPQRTPASPAEKTLYVGIALAGVIYGLSYFIQTNVFGDAAAALLETSPEFISYLCSGILFAALLQYIVRELPRDS</sequence>
<dbReference type="Proteomes" id="UP001169491">
    <property type="component" value="Unassembled WGS sequence"/>
</dbReference>
<reference evidence="4 5" key="1">
    <citation type="submission" date="2021-03" db="EMBL/GenBank/DDBJ databases">
        <title>Pseudidiomarina terrestris, a new bacterium isolated from saline soil.</title>
        <authorList>
            <person name="Galisteo C."/>
            <person name="De La Haba R."/>
            <person name="Sanchez-Porro C."/>
            <person name="Ventosa A."/>
        </authorList>
    </citation>
    <scope>NUCLEOTIDE SEQUENCE [LARGE SCALE GENOMIC DNA]</scope>
    <source>
        <strain evidence="2 5">1APP75-32.1</strain>
        <strain evidence="4">1APR75-15</strain>
        <strain evidence="3">1ASR75-15</strain>
    </source>
</reference>
<evidence type="ECO:0000313" key="5">
    <source>
        <dbReference type="Proteomes" id="UP001169492"/>
    </source>
</evidence>
<keyword evidence="1" id="KW-0472">Membrane</keyword>
<keyword evidence="4" id="KW-1185">Reference proteome</keyword>
<accession>A0AAW7R0R4</accession>
<keyword evidence="1" id="KW-0812">Transmembrane</keyword>
<feature type="transmembrane region" description="Helical" evidence="1">
    <location>
        <begin position="25"/>
        <end position="43"/>
    </location>
</feature>
<dbReference type="AlphaFoldDB" id="A0AAW7R0R4"/>
<protein>
    <submittedName>
        <fullName evidence="2">Uncharacterized protein</fullName>
    </submittedName>
</protein>
<evidence type="ECO:0000256" key="1">
    <source>
        <dbReference type="SAM" id="Phobius"/>
    </source>
</evidence>
<dbReference type="RefSeq" id="WP_301774495.1">
    <property type="nucleotide sequence ID" value="NZ_JAGGJB010000003.1"/>
</dbReference>
<organism evidence="2 5">
    <name type="scientific">Pseudidiomarina terrestris</name>
    <dbReference type="NCBI Taxonomy" id="2820060"/>
    <lineage>
        <taxon>Bacteria</taxon>
        <taxon>Pseudomonadati</taxon>
        <taxon>Pseudomonadota</taxon>
        <taxon>Gammaproteobacteria</taxon>
        <taxon>Alteromonadales</taxon>
        <taxon>Idiomarinaceae</taxon>
        <taxon>Pseudidiomarina</taxon>
    </lineage>
</organism>